<protein>
    <recommendedName>
        <fullName evidence="1">NB-ARC domain-containing protein</fullName>
    </recommendedName>
</protein>
<reference evidence="2 3" key="1">
    <citation type="submission" date="2017-05" db="EMBL/GenBank/DDBJ databases">
        <title>Genome sequence for an aflatoxigenic pathogen of Argentinian peanut, Aspergillus arachidicola.</title>
        <authorList>
            <person name="Moore G."/>
            <person name="Beltz S.B."/>
            <person name="Mack B.M."/>
        </authorList>
    </citation>
    <scope>NUCLEOTIDE SEQUENCE [LARGE SCALE GENOMIC DNA]</scope>
    <source>
        <strain evidence="2 3">CBS 117610</strain>
    </source>
</reference>
<dbReference type="InterPro" id="IPR053137">
    <property type="entry name" value="NLR-like"/>
</dbReference>
<dbReference type="Pfam" id="PF13374">
    <property type="entry name" value="TPR_10"/>
    <property type="match status" value="2"/>
</dbReference>
<sequence length="1343" mass="152775">MRGFTAKSVWCCTLLVAFIGVVSQWLHIDLIQRPQVPHLGFGLIPVGLNNGSSIDPSGLDIIFVHGLASNPDTTWRTRKDPTNLLRNTTIRPADPAEYTSWVVDLLPEDIPSNLRRNIRFFYYNHDTYWLGDAVQTRLWNLANNMLSEITSNIRRNEDERNRDVIFVAYSYGGILVKRALVQASIKQPFTNILEHTKAVLFLGTPHRGSTLSKWGALGAKCLQLFGSNPSIVGELIYDSIPLLDLHKEFVAVSGDGIHVVNFFEERKTTQFRLWLLRWDEYTVTEHSATYEGPQVENIGLRVDHYGLKNFGSRTDAYRSICSKLLQLLPPKSDSRFYCVPQKKVDSYTERRSLSLAFKDKLSRSSNLSDVRLHTLVVHGLGGAGKSQLALKFIEDHEEKYNPIIWIDCSSQGSVLISFERCARVLQLSVDKEPMRGPTLRDSLAVEAVLRWLKARGDSDDEWLMIMDNADDAAWGIGTVIPEGRRGSVIITSQDNLSPRLVNRRCEELSVDMMNELEAITLLLRHISCSPDVGTDTIRNLSDLIVRRAGYLPFTIDIIGAYLGERCRDGGELETHLEDYYSHLDQLLQSQFLDDYFRGYSMYNKTVWTVLDVSMLAVREHRDLHADFLLAFLARFNGIIHHELFRLASLGFSRLVAQEKLMLPEELQGFIKSDEHGWDSFKHGQAVDLLARYNLLRREYKDGPGVSMHSLVQWRALKYEEGEQWRAWQLTFMLAVCDQISRDVVQPQLRRHVVAHLPDYNVSDLDCVGLPEDVEWKVKALRTFAAVFEDEGRYKNAEELYGEIGRWMEAEKLFIQSLGTDALGPETDPEHYIALTAKNNLGLVYTDQGRWKEAEDLYVQVVGVRNVTLGPEDPVTLVSTNNLAEIYRLQFRLKEAEKLFLRIIETAKRVLGPDNQSTLDYMNNLGLTYHGHGRLKEAEDLFMQTLETRKMVYGLTNPHTLSSCANLAEVYRVQSRLAKAEDMLKDVLEKRKMVLGPKCPDTLVTMDLLGVTYLDQGRLFDAEELLTKALDAMKIEQGPEQSVTLRTMRDLADVYHAQGRWRKAEELLKQANKTGSKVFGSEHPDTLEFISHLGLVYHSQGRWKEAEEVVTQVNKTANKVLGPDHPSTLRFMKNLGFIYYSQGRFNEAEEIFLQLREAEEMAQGENGVATLATKNMLANIYRDKGLWEDSEKLYLQVLDARKAALGPDDLDTLISMNNLANFRHGQGRWKEAEELLTQRAKCEDPEIINQWFSLVQNTISKYGITEQDVYNFDETGFQMGVASTAQVITASRHRASRVKAIQPGNREWVTAIECINAPGGPPLPPMIILLWQGPSTGMVSRYRP</sequence>
<dbReference type="STRING" id="656916.A0A2G7GE85"/>
<dbReference type="Pfam" id="PF13424">
    <property type="entry name" value="TPR_12"/>
    <property type="match status" value="4"/>
</dbReference>
<dbReference type="PANTHER" id="PTHR46082">
    <property type="entry name" value="ATP/GTP-BINDING PROTEIN-RELATED"/>
    <property type="match status" value="1"/>
</dbReference>
<dbReference type="InterPro" id="IPR019734">
    <property type="entry name" value="TPR_rpt"/>
</dbReference>
<dbReference type="EMBL" id="NEXV01000005">
    <property type="protein sequence ID" value="PIG90371.1"/>
    <property type="molecule type" value="Genomic_DNA"/>
</dbReference>
<dbReference type="InterPro" id="IPR029058">
    <property type="entry name" value="AB_hydrolase_fold"/>
</dbReference>
<dbReference type="SUPFAM" id="SSF48452">
    <property type="entry name" value="TPR-like"/>
    <property type="match status" value="3"/>
</dbReference>
<feature type="domain" description="NB-ARC" evidence="1">
    <location>
        <begin position="358"/>
        <end position="522"/>
    </location>
</feature>
<name>A0A2G7GE85_9EURO</name>
<accession>A0A2G7GE85</accession>
<keyword evidence="3" id="KW-1185">Reference proteome</keyword>
<proteinExistence type="predicted"/>
<dbReference type="Pfam" id="PF00931">
    <property type="entry name" value="NB-ARC"/>
    <property type="match status" value="1"/>
</dbReference>
<dbReference type="InterPro" id="IPR002182">
    <property type="entry name" value="NB-ARC"/>
</dbReference>
<evidence type="ECO:0000313" key="3">
    <source>
        <dbReference type="Proteomes" id="UP000231358"/>
    </source>
</evidence>
<dbReference type="SUPFAM" id="SSF53474">
    <property type="entry name" value="alpha/beta-Hydrolases"/>
    <property type="match status" value="1"/>
</dbReference>
<dbReference type="Proteomes" id="UP000231358">
    <property type="component" value="Unassembled WGS sequence"/>
</dbReference>
<dbReference type="SUPFAM" id="SSF52540">
    <property type="entry name" value="P-loop containing nucleoside triphosphate hydrolases"/>
    <property type="match status" value="1"/>
</dbReference>
<dbReference type="SMART" id="SM00028">
    <property type="entry name" value="TPR"/>
    <property type="match status" value="10"/>
</dbReference>
<dbReference type="Gene3D" id="1.25.40.10">
    <property type="entry name" value="Tetratricopeptide repeat domain"/>
    <property type="match status" value="3"/>
</dbReference>
<dbReference type="Gene3D" id="3.40.50.300">
    <property type="entry name" value="P-loop containing nucleotide triphosphate hydrolases"/>
    <property type="match status" value="1"/>
</dbReference>
<dbReference type="InterPro" id="IPR011990">
    <property type="entry name" value="TPR-like_helical_dom_sf"/>
</dbReference>
<evidence type="ECO:0000313" key="2">
    <source>
        <dbReference type="EMBL" id="PIG90371.1"/>
    </source>
</evidence>
<dbReference type="GO" id="GO:0043531">
    <property type="term" value="F:ADP binding"/>
    <property type="evidence" value="ECO:0007669"/>
    <property type="project" value="InterPro"/>
</dbReference>
<dbReference type="PANTHER" id="PTHR46082:SF6">
    <property type="entry name" value="AAA+ ATPASE DOMAIN-CONTAINING PROTEIN-RELATED"/>
    <property type="match status" value="1"/>
</dbReference>
<comment type="caution">
    <text evidence="2">The sequence shown here is derived from an EMBL/GenBank/DDBJ whole genome shotgun (WGS) entry which is preliminary data.</text>
</comment>
<dbReference type="InterPro" id="IPR027417">
    <property type="entry name" value="P-loop_NTPase"/>
</dbReference>
<evidence type="ECO:0000259" key="1">
    <source>
        <dbReference type="Pfam" id="PF00931"/>
    </source>
</evidence>
<gene>
    <name evidence="2" type="ORF">AARAC_011770</name>
</gene>
<dbReference type="Gene3D" id="3.40.50.1820">
    <property type="entry name" value="alpha/beta hydrolase"/>
    <property type="match status" value="1"/>
</dbReference>
<organism evidence="2 3">
    <name type="scientific">Aspergillus arachidicola</name>
    <dbReference type="NCBI Taxonomy" id="656916"/>
    <lineage>
        <taxon>Eukaryota</taxon>
        <taxon>Fungi</taxon>
        <taxon>Dikarya</taxon>
        <taxon>Ascomycota</taxon>
        <taxon>Pezizomycotina</taxon>
        <taxon>Eurotiomycetes</taxon>
        <taxon>Eurotiomycetidae</taxon>
        <taxon>Eurotiales</taxon>
        <taxon>Aspergillaceae</taxon>
        <taxon>Aspergillus</taxon>
        <taxon>Aspergillus subgen. Circumdati</taxon>
    </lineage>
</organism>